<keyword evidence="6" id="KW-1185">Reference proteome</keyword>
<dbReference type="EMBL" id="OBDY01000026">
    <property type="protein sequence ID" value="SNY64293.1"/>
    <property type="molecule type" value="Genomic_DNA"/>
</dbReference>
<dbReference type="Pfam" id="PF13439">
    <property type="entry name" value="Glyco_transf_4"/>
    <property type="match status" value="1"/>
</dbReference>
<evidence type="ECO:0000259" key="3">
    <source>
        <dbReference type="Pfam" id="PF00534"/>
    </source>
</evidence>
<dbReference type="Gene3D" id="3.40.50.2000">
    <property type="entry name" value="Glycogen Phosphorylase B"/>
    <property type="match status" value="2"/>
</dbReference>
<dbReference type="InterPro" id="IPR050194">
    <property type="entry name" value="Glycosyltransferase_grp1"/>
</dbReference>
<accession>A0A285JW71</accession>
<feature type="domain" description="Glycosyltransferase subfamily 4-like N-terminal" evidence="4">
    <location>
        <begin position="28"/>
        <end position="185"/>
    </location>
</feature>
<dbReference type="PANTHER" id="PTHR45947">
    <property type="entry name" value="SULFOQUINOVOSYL TRANSFERASE SQD2"/>
    <property type="match status" value="1"/>
</dbReference>
<protein>
    <submittedName>
        <fullName evidence="5">Glycosyltransferase involved in cell wall bisynthesis</fullName>
    </submittedName>
</protein>
<feature type="domain" description="Glycosyl transferase family 1" evidence="3">
    <location>
        <begin position="193"/>
        <end position="348"/>
    </location>
</feature>
<name>A0A285JW71_9ACTN</name>
<evidence type="ECO:0000259" key="4">
    <source>
        <dbReference type="Pfam" id="PF13439"/>
    </source>
</evidence>
<dbReference type="Proteomes" id="UP000219612">
    <property type="component" value="Unassembled WGS sequence"/>
</dbReference>
<keyword evidence="1" id="KW-0328">Glycosyltransferase</keyword>
<evidence type="ECO:0000313" key="6">
    <source>
        <dbReference type="Proteomes" id="UP000219612"/>
    </source>
</evidence>
<dbReference type="GO" id="GO:0016758">
    <property type="term" value="F:hexosyltransferase activity"/>
    <property type="evidence" value="ECO:0007669"/>
    <property type="project" value="TreeGrafter"/>
</dbReference>
<dbReference type="SUPFAM" id="SSF53756">
    <property type="entry name" value="UDP-Glycosyltransferase/glycogen phosphorylase"/>
    <property type="match status" value="1"/>
</dbReference>
<dbReference type="Pfam" id="PF00534">
    <property type="entry name" value="Glycos_transf_1"/>
    <property type="match status" value="1"/>
</dbReference>
<gene>
    <name evidence="5" type="ORF">SAMN05421748_12689</name>
</gene>
<keyword evidence="2 5" id="KW-0808">Transferase</keyword>
<sequence length="483" mass="53143">MTRRRYRSHEGEHVVWLNFKDSSHPRAGGAEVFMHSVARRLAGEGQRVTVLAARHAGAPRAETADGVTVRRMGNAYTVYLFAWLWVFRHRNGIDAIVDTCNGIPFFSPWAVGARVPVLVLIHHVHQTMFAQNLPFPAAWIGRWVEKVGNRLVYGRRTIAVVSPSSRAEVRGALGLVGPIYIANNGQEPLSAPGAERSGTPRIVVVGRLAPHKRWDLLIGAMPRVAEMVPDVELHIVGDGPCRAELEELTGPGDRVRLHGRLPQAERDALLATAWVTVCTSELEGWGLSVTEAMSLGVPAVVLAAPGLRDSVRNRVTGWVVPHPDQLPGQLASALIELEDPAVAKQWAERCRLWAARFDWDATTDRIASLLIHEDCRRVRADRRAICDLSTVADLPLEQAARIDYRALRSVDQIDWDEPGDGDRRVRLLLAGLDERDALGLLGRYGLDVTGIGARVARPADLVGWKRTGGPRAHDLHKLFEGAA</sequence>
<reference evidence="5 6" key="1">
    <citation type="submission" date="2017-09" db="EMBL/GenBank/DDBJ databases">
        <authorList>
            <person name="Ehlers B."/>
            <person name="Leendertz F.H."/>
        </authorList>
    </citation>
    <scope>NUCLEOTIDE SEQUENCE [LARGE SCALE GENOMIC DNA]</scope>
    <source>
        <strain evidence="5 6">CGMCC 4.6857</strain>
    </source>
</reference>
<evidence type="ECO:0000256" key="2">
    <source>
        <dbReference type="ARBA" id="ARBA00022679"/>
    </source>
</evidence>
<proteinExistence type="predicted"/>
<dbReference type="PANTHER" id="PTHR45947:SF3">
    <property type="entry name" value="SULFOQUINOVOSYL TRANSFERASE SQD2"/>
    <property type="match status" value="1"/>
</dbReference>
<evidence type="ECO:0000313" key="5">
    <source>
        <dbReference type="EMBL" id="SNY64293.1"/>
    </source>
</evidence>
<dbReference type="InterPro" id="IPR001296">
    <property type="entry name" value="Glyco_trans_1"/>
</dbReference>
<dbReference type="CDD" id="cd03801">
    <property type="entry name" value="GT4_PimA-like"/>
    <property type="match status" value="1"/>
</dbReference>
<dbReference type="OrthoDB" id="9806887at2"/>
<dbReference type="InterPro" id="IPR028098">
    <property type="entry name" value="Glyco_trans_4-like_N"/>
</dbReference>
<organism evidence="5 6">
    <name type="scientific">Paractinoplanes atraurantiacus</name>
    <dbReference type="NCBI Taxonomy" id="1036182"/>
    <lineage>
        <taxon>Bacteria</taxon>
        <taxon>Bacillati</taxon>
        <taxon>Actinomycetota</taxon>
        <taxon>Actinomycetes</taxon>
        <taxon>Micromonosporales</taxon>
        <taxon>Micromonosporaceae</taxon>
        <taxon>Paractinoplanes</taxon>
    </lineage>
</organism>
<dbReference type="GO" id="GO:1901137">
    <property type="term" value="P:carbohydrate derivative biosynthetic process"/>
    <property type="evidence" value="ECO:0007669"/>
    <property type="project" value="UniProtKB-ARBA"/>
</dbReference>
<evidence type="ECO:0000256" key="1">
    <source>
        <dbReference type="ARBA" id="ARBA00022676"/>
    </source>
</evidence>
<dbReference type="RefSeq" id="WP_097327069.1">
    <property type="nucleotide sequence ID" value="NZ_OBDY01000026.1"/>
</dbReference>
<dbReference type="AlphaFoldDB" id="A0A285JW71"/>